<dbReference type="GO" id="GO:0008801">
    <property type="term" value="F:beta-phosphoglucomutase activity"/>
    <property type="evidence" value="ECO:0007669"/>
    <property type="project" value="UniProtKB-EC"/>
</dbReference>
<dbReference type="SFLD" id="SFLDG01135">
    <property type="entry name" value="C1.5.6:_HAD__Beta-PGM__Phospha"/>
    <property type="match status" value="1"/>
</dbReference>
<comment type="cofactor">
    <cofactor evidence="1">
        <name>Mg(2+)</name>
        <dbReference type="ChEBI" id="CHEBI:18420"/>
    </cofactor>
</comment>
<dbReference type="Gene3D" id="3.40.50.1000">
    <property type="entry name" value="HAD superfamily/HAD-like"/>
    <property type="match status" value="1"/>
</dbReference>
<comment type="caution">
    <text evidence="11">The sequence shown here is derived from an EMBL/GenBank/DDBJ whole genome shotgun (WGS) entry which is preliminary data.</text>
</comment>
<dbReference type="SUPFAM" id="SSF56784">
    <property type="entry name" value="HAD-like"/>
    <property type="match status" value="1"/>
</dbReference>
<dbReference type="InterPro" id="IPR023214">
    <property type="entry name" value="HAD_sf"/>
</dbReference>
<keyword evidence="12" id="KW-1185">Reference proteome</keyword>
<protein>
    <recommendedName>
        <fullName evidence="10">Beta-phosphoglucomutase</fullName>
        <ecNumber evidence="9">5.4.2.6</ecNumber>
    </recommendedName>
</protein>
<evidence type="ECO:0000256" key="3">
    <source>
        <dbReference type="ARBA" id="ARBA00022553"/>
    </source>
</evidence>
<dbReference type="EC" id="5.4.2.6" evidence="9"/>
<evidence type="ECO:0000256" key="9">
    <source>
        <dbReference type="ARBA" id="ARBA00044968"/>
    </source>
</evidence>
<evidence type="ECO:0000256" key="10">
    <source>
        <dbReference type="ARBA" id="ARBA00044991"/>
    </source>
</evidence>
<dbReference type="RefSeq" id="WP_270026667.1">
    <property type="nucleotide sequence ID" value="NZ_JAPDDP010000033.1"/>
</dbReference>
<keyword evidence="5" id="KW-0460">Magnesium</keyword>
<evidence type="ECO:0000256" key="5">
    <source>
        <dbReference type="ARBA" id="ARBA00022842"/>
    </source>
</evidence>
<dbReference type="GO" id="GO:0046872">
    <property type="term" value="F:metal ion binding"/>
    <property type="evidence" value="ECO:0007669"/>
    <property type="project" value="UniProtKB-KW"/>
</dbReference>
<evidence type="ECO:0000256" key="1">
    <source>
        <dbReference type="ARBA" id="ARBA00001946"/>
    </source>
</evidence>
<gene>
    <name evidence="11" type="ORF">OJ997_18500</name>
</gene>
<dbReference type="PANTHER" id="PTHR46193:SF18">
    <property type="entry name" value="HEXITOL PHOSPHATASE B"/>
    <property type="match status" value="1"/>
</dbReference>
<dbReference type="SFLD" id="SFLDG01129">
    <property type="entry name" value="C1.5:_HAD__Beta-PGM__Phosphata"/>
    <property type="match status" value="1"/>
</dbReference>
<name>A0A9X3NC16_9ACTN</name>
<dbReference type="AlphaFoldDB" id="A0A9X3NC16"/>
<keyword evidence="4" id="KW-0479">Metal-binding</keyword>
<comment type="similarity">
    <text evidence="2">Belongs to the HAD-like hydrolase superfamily. CbbY/CbbZ/Gph/YieH family.</text>
</comment>
<evidence type="ECO:0000256" key="7">
    <source>
        <dbReference type="ARBA" id="ARBA00023277"/>
    </source>
</evidence>
<proteinExistence type="inferred from homology"/>
<sequence length="224" mass="24228">MLGLPGGIQALLFDLDGVLTDTAAVHAKAWKQTFEDEGYPFDIATDYVKYVDGKAREDGIRSFLASRDVHLSESEVTRIGTVKNDLVLRLIREQGVEAYEGSRRYLEAAEQAGLKRALVSSSNNAEEVLKVTGIDRFMQERVDGVVKSELGLNGKPAPDTFLEAAKRLGVEPKHAAVFEDALAGVQAGRAGDFGYVVGVNRANQAEALKQHGADVVVDDLAELL</sequence>
<dbReference type="GO" id="GO:0016787">
    <property type="term" value="F:hydrolase activity"/>
    <property type="evidence" value="ECO:0007669"/>
    <property type="project" value="UniProtKB-KW"/>
</dbReference>
<keyword evidence="7" id="KW-0119">Carbohydrate metabolism</keyword>
<evidence type="ECO:0000256" key="4">
    <source>
        <dbReference type="ARBA" id="ARBA00022723"/>
    </source>
</evidence>
<dbReference type="InterPro" id="IPR036412">
    <property type="entry name" value="HAD-like_sf"/>
</dbReference>
<dbReference type="Pfam" id="PF00702">
    <property type="entry name" value="Hydrolase"/>
    <property type="match status" value="1"/>
</dbReference>
<keyword evidence="3" id="KW-0597">Phosphoprotein</keyword>
<evidence type="ECO:0000256" key="6">
    <source>
        <dbReference type="ARBA" id="ARBA00023235"/>
    </source>
</evidence>
<dbReference type="EMBL" id="JAPDDP010000033">
    <property type="protein sequence ID" value="MDA0182304.1"/>
    <property type="molecule type" value="Genomic_DNA"/>
</dbReference>
<dbReference type="InterPro" id="IPR010976">
    <property type="entry name" value="B-phosphoglucomutase_hydrolase"/>
</dbReference>
<dbReference type="SFLD" id="SFLDS00003">
    <property type="entry name" value="Haloacid_Dehalogenase"/>
    <property type="match status" value="1"/>
</dbReference>
<reference evidence="11" key="1">
    <citation type="submission" date="2022-10" db="EMBL/GenBank/DDBJ databases">
        <title>The WGS of Solirubrobacter phytolaccae KCTC 29190.</title>
        <authorList>
            <person name="Jiang Z."/>
        </authorList>
    </citation>
    <scope>NUCLEOTIDE SEQUENCE</scope>
    <source>
        <strain evidence="11">KCTC 29190</strain>
    </source>
</reference>
<keyword evidence="6" id="KW-0413">Isomerase</keyword>
<dbReference type="InterPro" id="IPR006439">
    <property type="entry name" value="HAD-SF_hydro_IA"/>
</dbReference>
<evidence type="ECO:0000256" key="2">
    <source>
        <dbReference type="ARBA" id="ARBA00006171"/>
    </source>
</evidence>
<comment type="catalytic activity">
    <reaction evidence="8">
        <text>beta-D-glucose 1-phosphate = beta-D-glucose 6-phosphate</text>
        <dbReference type="Rhea" id="RHEA:20113"/>
        <dbReference type="ChEBI" id="CHEBI:57684"/>
        <dbReference type="ChEBI" id="CHEBI:58247"/>
        <dbReference type="EC" id="5.4.2.6"/>
    </reaction>
</comment>
<keyword evidence="11" id="KW-0378">Hydrolase</keyword>
<dbReference type="InterPro" id="IPR023198">
    <property type="entry name" value="PGP-like_dom2"/>
</dbReference>
<organism evidence="11 12">
    <name type="scientific">Solirubrobacter phytolaccae</name>
    <dbReference type="NCBI Taxonomy" id="1404360"/>
    <lineage>
        <taxon>Bacteria</taxon>
        <taxon>Bacillati</taxon>
        <taxon>Actinomycetota</taxon>
        <taxon>Thermoleophilia</taxon>
        <taxon>Solirubrobacterales</taxon>
        <taxon>Solirubrobacteraceae</taxon>
        <taxon>Solirubrobacter</taxon>
    </lineage>
</organism>
<dbReference type="PANTHER" id="PTHR46193">
    <property type="entry name" value="6-PHOSPHOGLUCONATE PHOSPHATASE"/>
    <property type="match status" value="1"/>
</dbReference>
<dbReference type="NCBIfam" id="TIGR01509">
    <property type="entry name" value="HAD-SF-IA-v3"/>
    <property type="match status" value="1"/>
</dbReference>
<accession>A0A9X3NC16</accession>
<evidence type="ECO:0000313" key="11">
    <source>
        <dbReference type="EMBL" id="MDA0182304.1"/>
    </source>
</evidence>
<dbReference type="Gene3D" id="1.10.150.240">
    <property type="entry name" value="Putative phosphatase, domain 2"/>
    <property type="match status" value="1"/>
</dbReference>
<evidence type="ECO:0000256" key="8">
    <source>
        <dbReference type="ARBA" id="ARBA00044926"/>
    </source>
</evidence>
<evidence type="ECO:0000313" key="12">
    <source>
        <dbReference type="Proteomes" id="UP001147653"/>
    </source>
</evidence>
<dbReference type="InterPro" id="IPR051600">
    <property type="entry name" value="Beta-PGM-like"/>
</dbReference>
<dbReference type="Proteomes" id="UP001147653">
    <property type="component" value="Unassembled WGS sequence"/>
</dbReference>
<dbReference type="NCBIfam" id="TIGR02009">
    <property type="entry name" value="PGMB-YQAB-SF"/>
    <property type="match status" value="1"/>
</dbReference>